<reference evidence="3 4" key="1">
    <citation type="journal article" date="2011" name="J. Bacteriol.">
        <title>Genome Sequence of the Probiotic Strain Bifidobacterium animalis subsp. lactis CNCM I-2494.</title>
        <authorList>
            <person name="Chervaux C."/>
            <person name="Grimaldi C."/>
            <person name="Bolotin A."/>
            <person name="Quinquis B."/>
            <person name="Legrain-Raspaud S."/>
            <person name="van Hylckama Vlieg J.E."/>
            <person name="Denariaz G."/>
            <person name="Smokvina T."/>
        </authorList>
    </citation>
    <scope>NUCLEOTIDE SEQUENCE [LARGE SCALE GENOMIC DNA]</scope>
    <source>
        <strain evidence="3 4">CNCM I-2494</strain>
    </source>
</reference>
<feature type="transmembrane region" description="Helical" evidence="2">
    <location>
        <begin position="71"/>
        <end position="94"/>
    </location>
</feature>
<dbReference type="Proteomes" id="UP000008394">
    <property type="component" value="Chromosome"/>
</dbReference>
<organism evidence="3 4">
    <name type="scientific">Bifidobacterium animalis subsp. lactis CNCM I-2494</name>
    <dbReference type="NCBI Taxonomy" id="1042403"/>
    <lineage>
        <taxon>Bacteria</taxon>
        <taxon>Bacillati</taxon>
        <taxon>Actinomycetota</taxon>
        <taxon>Actinomycetes</taxon>
        <taxon>Bifidobacteriales</taxon>
        <taxon>Bifidobacteriaceae</taxon>
        <taxon>Bifidobacterium</taxon>
    </lineage>
</organism>
<protein>
    <submittedName>
        <fullName evidence="3">Hypothetical membrane associated protein</fullName>
    </submittedName>
</protein>
<feature type="transmembrane region" description="Helical" evidence="2">
    <location>
        <begin position="100"/>
        <end position="124"/>
    </location>
</feature>
<dbReference type="EMBL" id="CP002915">
    <property type="protein sequence ID" value="AEK30599.1"/>
    <property type="molecule type" value="Genomic_DNA"/>
</dbReference>
<keyword evidence="2" id="KW-0472">Membrane</keyword>
<sequence length="226" mass="25159">MDMTKPTDSPAAKLPMPRGFKLFIALAVLMVVGAAISLFDKSEFYADVFIEISVFCVFLAGFFTNTRTLQFAYLVGANIYVIVCLGAFSTVFFTKMNQGVGVLLIIQIIFSCLNLVPIIIYHLTDREFFYTYQRQLIYPTLFFVFVLLGHLPGGDVLTSEVSHEIFSLIIFAQAFEIMDAIHKVGKAHHMAAYAINTQPLGTKLVPDTDDADDSEGSLDEPEDVEE</sequence>
<accession>A0A806FK79</accession>
<evidence type="ECO:0000256" key="1">
    <source>
        <dbReference type="SAM" id="MobiDB-lite"/>
    </source>
</evidence>
<dbReference type="AlphaFoldDB" id="A0A806FK79"/>
<feature type="region of interest" description="Disordered" evidence="1">
    <location>
        <begin position="203"/>
        <end position="226"/>
    </location>
</feature>
<keyword evidence="2" id="KW-0812">Transmembrane</keyword>
<feature type="transmembrane region" description="Helical" evidence="2">
    <location>
        <begin position="44"/>
        <end position="64"/>
    </location>
</feature>
<feature type="transmembrane region" description="Helical" evidence="2">
    <location>
        <begin position="20"/>
        <end position="38"/>
    </location>
</feature>
<evidence type="ECO:0000313" key="3">
    <source>
        <dbReference type="EMBL" id="AEK30599.1"/>
    </source>
</evidence>
<keyword evidence="2" id="KW-1133">Transmembrane helix</keyword>
<feature type="compositionally biased region" description="Acidic residues" evidence="1">
    <location>
        <begin position="207"/>
        <end position="226"/>
    </location>
</feature>
<name>A0A806FK79_BIFAN</name>
<dbReference type="KEGG" id="bnm:BALAC2494_00101"/>
<evidence type="ECO:0000313" key="4">
    <source>
        <dbReference type="Proteomes" id="UP000008394"/>
    </source>
</evidence>
<evidence type="ECO:0000256" key="2">
    <source>
        <dbReference type="SAM" id="Phobius"/>
    </source>
</evidence>
<gene>
    <name evidence="3" type="ORF">BALAC2494_00101</name>
</gene>
<proteinExistence type="predicted"/>
<feature type="transmembrane region" description="Helical" evidence="2">
    <location>
        <begin position="136"/>
        <end position="153"/>
    </location>
</feature>